<evidence type="ECO:0008006" key="6">
    <source>
        <dbReference type="Google" id="ProtNLM"/>
    </source>
</evidence>
<dbReference type="Pfam" id="PF22422">
    <property type="entry name" value="MGH1-like_GH"/>
    <property type="match status" value="1"/>
</dbReference>
<dbReference type="RefSeq" id="WP_152100221.1">
    <property type="nucleotide sequence ID" value="NZ_AP021861.1"/>
</dbReference>
<dbReference type="EMBL" id="AP021861">
    <property type="protein sequence ID" value="BBO34697.1"/>
    <property type="molecule type" value="Genomic_DNA"/>
</dbReference>
<accession>A0A5K7XF74</accession>
<dbReference type="AlphaFoldDB" id="A0A5K7XF74"/>
<dbReference type="Pfam" id="PF03633">
    <property type="entry name" value="Glyco_hydro_65C"/>
    <property type="match status" value="1"/>
</dbReference>
<name>A0A5K7XF74_9BACT</name>
<gene>
    <name evidence="4" type="ORF">PLANPX_4309</name>
</gene>
<feature type="domain" description="Mannosylglycerate hydrolase MGH1-like glycoside hydrolase" evidence="3">
    <location>
        <begin position="120"/>
        <end position="436"/>
    </location>
</feature>
<evidence type="ECO:0000313" key="4">
    <source>
        <dbReference type="EMBL" id="BBO34697.1"/>
    </source>
</evidence>
<dbReference type="InterPro" id="IPR054491">
    <property type="entry name" value="MGH1-like_GH"/>
</dbReference>
<feature type="domain" description="Glycoside hydrolase family 65 C-terminal" evidence="2">
    <location>
        <begin position="456"/>
        <end position="508"/>
    </location>
</feature>
<evidence type="ECO:0000313" key="5">
    <source>
        <dbReference type="Proteomes" id="UP000326837"/>
    </source>
</evidence>
<organism evidence="4 5">
    <name type="scientific">Lacipirellula parvula</name>
    <dbReference type="NCBI Taxonomy" id="2650471"/>
    <lineage>
        <taxon>Bacteria</taxon>
        <taxon>Pseudomonadati</taxon>
        <taxon>Planctomycetota</taxon>
        <taxon>Planctomycetia</taxon>
        <taxon>Pirellulales</taxon>
        <taxon>Lacipirellulaceae</taxon>
        <taxon>Lacipirellula</taxon>
    </lineage>
</organism>
<reference evidence="5" key="1">
    <citation type="submission" date="2019-10" db="EMBL/GenBank/DDBJ databases">
        <title>Lacipirellula parvula gen. nov., sp. nov., representing a lineage of planctomycetes widespread in freshwater anoxic habitats, and description of the family Lacipirellulaceae.</title>
        <authorList>
            <person name="Dedysh S.N."/>
            <person name="Kulichevskaya I.S."/>
            <person name="Beletsky A.V."/>
            <person name="Rakitin A.L."/>
            <person name="Mardanov A.V."/>
            <person name="Ivanova A.A."/>
            <person name="Saltykova V.X."/>
            <person name="Rijpstra W.I.C."/>
            <person name="Sinninghe Damste J.S."/>
            <person name="Ravin N.V."/>
        </authorList>
    </citation>
    <scope>NUCLEOTIDE SEQUENCE [LARGE SCALE GENOMIC DNA]</scope>
    <source>
        <strain evidence="5">PX69</strain>
    </source>
</reference>
<dbReference type="Proteomes" id="UP000326837">
    <property type="component" value="Chromosome"/>
</dbReference>
<keyword evidence="1" id="KW-0732">Signal</keyword>
<evidence type="ECO:0000256" key="1">
    <source>
        <dbReference type="SAM" id="SignalP"/>
    </source>
</evidence>
<dbReference type="GO" id="GO:0005975">
    <property type="term" value="P:carbohydrate metabolic process"/>
    <property type="evidence" value="ECO:0007669"/>
    <property type="project" value="InterPro"/>
</dbReference>
<dbReference type="InterPro" id="IPR008928">
    <property type="entry name" value="6-hairpin_glycosidase_sf"/>
</dbReference>
<dbReference type="Gene3D" id="1.50.10.10">
    <property type="match status" value="1"/>
</dbReference>
<dbReference type="SUPFAM" id="SSF48208">
    <property type="entry name" value="Six-hairpin glycosidases"/>
    <property type="match status" value="1"/>
</dbReference>
<dbReference type="InterPro" id="IPR012341">
    <property type="entry name" value="6hp_glycosidase-like_sf"/>
</dbReference>
<evidence type="ECO:0000259" key="2">
    <source>
        <dbReference type="Pfam" id="PF03633"/>
    </source>
</evidence>
<feature type="chain" id="PRO_5025034495" description="Glycoside hydrolase" evidence="1">
    <location>
        <begin position="29"/>
        <end position="529"/>
    </location>
</feature>
<evidence type="ECO:0000259" key="3">
    <source>
        <dbReference type="Pfam" id="PF22422"/>
    </source>
</evidence>
<dbReference type="InterPro" id="IPR005194">
    <property type="entry name" value="Glyco_hydro_65_C"/>
</dbReference>
<feature type="signal peptide" evidence="1">
    <location>
        <begin position="1"/>
        <end position="28"/>
    </location>
</feature>
<dbReference type="KEGG" id="lpav:PLANPX_4309"/>
<sequence length="529" mass="59493">MQSRILLRSSAAIAALLFSFQRVPSASAAEAPSPWLAAEASSYSAEFNTADAASKAADLISNREAAAWIAANAPAFECPSPQIEKIYYFRWWTYRKHIRQTPHGRVLTEFLLAVSHAGPYNTVSCALGHHIAEGRWLRDQALLDEYIRFWLRSGKDGGPPPHFHQFSSWLASAMWDRYLVTGDRAGTINLLDDLVADYRQWEVERQHPDGLFWQYDVRDGMEESISGGRRVENIRPTINAYMAANARAIAAIAELAGRPELAAEFRAKATSLQEKLLAALWDEEAQFFKVRRPDDSLSDAREAIGFLPFTFNLTQPKHLAAWRQLNDPQGFKAPCGLTTAEQRHPQFRTHGTGTCEWDGAVWPFATSQTLGGLANVLRGPSQLYVTRRDFLKQLETYARAHERDGHPYIGEYHDEQTGAWLITGPKAERSRHYNHSTFNDLVITGLVGLVPRADATVEVDPLLPSDAWDWFRLENAPYHGHLVSIVWDHNGTRYHEGAGLAIWIDGREAARSPTLQRLTAQLREDGEQP</sequence>
<protein>
    <recommendedName>
        <fullName evidence="6">Glycoside hydrolase</fullName>
    </recommendedName>
</protein>
<proteinExistence type="predicted"/>
<keyword evidence="5" id="KW-1185">Reference proteome</keyword>